<name>A0AA35JRQ2_9SAUR</name>
<organism evidence="2 3">
    <name type="scientific">Podarcis lilfordi</name>
    <name type="common">Lilford's wall lizard</name>
    <dbReference type="NCBI Taxonomy" id="74358"/>
    <lineage>
        <taxon>Eukaryota</taxon>
        <taxon>Metazoa</taxon>
        <taxon>Chordata</taxon>
        <taxon>Craniata</taxon>
        <taxon>Vertebrata</taxon>
        <taxon>Euteleostomi</taxon>
        <taxon>Lepidosauria</taxon>
        <taxon>Squamata</taxon>
        <taxon>Bifurcata</taxon>
        <taxon>Unidentata</taxon>
        <taxon>Episquamata</taxon>
        <taxon>Laterata</taxon>
        <taxon>Lacertibaenia</taxon>
        <taxon>Lacertidae</taxon>
        <taxon>Podarcis</taxon>
    </lineage>
</organism>
<feature type="non-terminal residue" evidence="2">
    <location>
        <position position="1"/>
    </location>
</feature>
<proteinExistence type="predicted"/>
<feature type="non-terminal residue" evidence="2">
    <location>
        <position position="88"/>
    </location>
</feature>
<gene>
    <name evidence="2" type="ORF">PODLI_1B042680</name>
</gene>
<feature type="region of interest" description="Disordered" evidence="1">
    <location>
        <begin position="1"/>
        <end position="22"/>
    </location>
</feature>
<protein>
    <submittedName>
        <fullName evidence="2">Uncharacterized protein</fullName>
    </submittedName>
</protein>
<accession>A0AA35JRQ2</accession>
<dbReference type="Proteomes" id="UP001178461">
    <property type="component" value="Chromosome 1"/>
</dbReference>
<evidence type="ECO:0000313" key="2">
    <source>
        <dbReference type="EMBL" id="CAI5764505.1"/>
    </source>
</evidence>
<sequence>ARRLRHAGSSPQAAAALPLLAERSAKPGRADLSARRLRHAGSSPQAAAALPLLAERSAKPGRADLSARRLGMPATLRKQRQHCRCLRR</sequence>
<evidence type="ECO:0000313" key="3">
    <source>
        <dbReference type="Proteomes" id="UP001178461"/>
    </source>
</evidence>
<keyword evidence="3" id="KW-1185">Reference proteome</keyword>
<evidence type="ECO:0000256" key="1">
    <source>
        <dbReference type="SAM" id="MobiDB-lite"/>
    </source>
</evidence>
<reference evidence="2" key="1">
    <citation type="submission" date="2022-12" db="EMBL/GenBank/DDBJ databases">
        <authorList>
            <person name="Alioto T."/>
            <person name="Alioto T."/>
            <person name="Gomez Garrido J."/>
        </authorList>
    </citation>
    <scope>NUCLEOTIDE SEQUENCE</scope>
</reference>
<dbReference type="EMBL" id="OX395126">
    <property type="protein sequence ID" value="CAI5764505.1"/>
    <property type="molecule type" value="Genomic_DNA"/>
</dbReference>
<dbReference type="AlphaFoldDB" id="A0AA35JRQ2"/>